<dbReference type="EMBL" id="CM009308">
    <property type="protein sequence ID" value="PNS91844.1"/>
    <property type="molecule type" value="Genomic_DNA"/>
</dbReference>
<keyword evidence="3" id="KW-1185">Reference proteome</keyword>
<feature type="region of interest" description="Disordered" evidence="1">
    <location>
        <begin position="70"/>
        <end position="104"/>
    </location>
</feature>
<protein>
    <submittedName>
        <fullName evidence="2">Uncharacterized protein</fullName>
    </submittedName>
</protein>
<evidence type="ECO:0000313" key="2">
    <source>
        <dbReference type="EMBL" id="PNS91844.1"/>
    </source>
</evidence>
<evidence type="ECO:0000256" key="1">
    <source>
        <dbReference type="SAM" id="MobiDB-lite"/>
    </source>
</evidence>
<gene>
    <name evidence="2" type="ORF">POPTR_019G132400</name>
</gene>
<name>U5FFC0_POPTR</name>
<dbReference type="InParanoid" id="U5FFC0"/>
<sequence>MPFLADFCPNNCGISPNSADTFLADSTIFGSTNAQPANRKSFLRQLRRQPQHTFPLNYSAPLPTIFRTRKTRPSSDVTHIRSKPNSGSVMAKEKHMFNGSHLPA</sequence>
<dbReference type="Proteomes" id="UP000006729">
    <property type="component" value="Chromosome 19"/>
</dbReference>
<dbReference type="AlphaFoldDB" id="U5FFC0"/>
<dbReference type="HOGENOM" id="CLU_2254786_0_0_1"/>
<reference evidence="2 3" key="1">
    <citation type="journal article" date="2006" name="Science">
        <title>The genome of black cottonwood, Populus trichocarpa (Torr. &amp; Gray).</title>
        <authorList>
            <person name="Tuskan G.A."/>
            <person name="Difazio S."/>
            <person name="Jansson S."/>
            <person name="Bohlmann J."/>
            <person name="Grigoriev I."/>
            <person name="Hellsten U."/>
            <person name="Putnam N."/>
            <person name="Ralph S."/>
            <person name="Rombauts S."/>
            <person name="Salamov A."/>
            <person name="Schein J."/>
            <person name="Sterck L."/>
            <person name="Aerts A."/>
            <person name="Bhalerao R.R."/>
            <person name="Bhalerao R.P."/>
            <person name="Blaudez D."/>
            <person name="Boerjan W."/>
            <person name="Brun A."/>
            <person name="Brunner A."/>
            <person name="Busov V."/>
            <person name="Campbell M."/>
            <person name="Carlson J."/>
            <person name="Chalot M."/>
            <person name="Chapman J."/>
            <person name="Chen G.L."/>
            <person name="Cooper D."/>
            <person name="Coutinho P.M."/>
            <person name="Couturier J."/>
            <person name="Covert S."/>
            <person name="Cronk Q."/>
            <person name="Cunningham R."/>
            <person name="Davis J."/>
            <person name="Degroeve S."/>
            <person name="Dejardin A."/>
            <person name="Depamphilis C."/>
            <person name="Detter J."/>
            <person name="Dirks B."/>
            <person name="Dubchak I."/>
            <person name="Duplessis S."/>
            <person name="Ehlting J."/>
            <person name="Ellis B."/>
            <person name="Gendler K."/>
            <person name="Goodstein D."/>
            <person name="Gribskov M."/>
            <person name="Grimwood J."/>
            <person name="Groover A."/>
            <person name="Gunter L."/>
            <person name="Hamberger B."/>
            <person name="Heinze B."/>
            <person name="Helariutta Y."/>
            <person name="Henrissat B."/>
            <person name="Holligan D."/>
            <person name="Holt R."/>
            <person name="Huang W."/>
            <person name="Islam-Faridi N."/>
            <person name="Jones S."/>
            <person name="Jones-Rhoades M."/>
            <person name="Jorgensen R."/>
            <person name="Joshi C."/>
            <person name="Kangasjarvi J."/>
            <person name="Karlsson J."/>
            <person name="Kelleher C."/>
            <person name="Kirkpatrick R."/>
            <person name="Kirst M."/>
            <person name="Kohler A."/>
            <person name="Kalluri U."/>
            <person name="Larimer F."/>
            <person name="Leebens-Mack J."/>
            <person name="Leple J.C."/>
            <person name="Locascio P."/>
            <person name="Lou Y."/>
            <person name="Lucas S."/>
            <person name="Martin F."/>
            <person name="Montanini B."/>
            <person name="Napoli C."/>
            <person name="Nelson D.R."/>
            <person name="Nelson C."/>
            <person name="Nieminen K."/>
            <person name="Nilsson O."/>
            <person name="Pereda V."/>
            <person name="Peter G."/>
            <person name="Philippe R."/>
            <person name="Pilate G."/>
            <person name="Poliakov A."/>
            <person name="Razumovskaya J."/>
            <person name="Richardson P."/>
            <person name="Rinaldi C."/>
            <person name="Ritland K."/>
            <person name="Rouze P."/>
            <person name="Ryaboy D."/>
            <person name="Schmutz J."/>
            <person name="Schrader J."/>
            <person name="Segerman B."/>
            <person name="Shin H."/>
            <person name="Siddiqui A."/>
            <person name="Sterky F."/>
            <person name="Terry A."/>
            <person name="Tsai C.J."/>
            <person name="Uberbacher E."/>
            <person name="Unneberg P."/>
            <person name="Vahala J."/>
            <person name="Wall K."/>
            <person name="Wessler S."/>
            <person name="Yang G."/>
            <person name="Yin T."/>
            <person name="Douglas C."/>
            <person name="Marra M."/>
            <person name="Sandberg G."/>
            <person name="Van de Peer Y."/>
            <person name="Rokhsar D."/>
        </authorList>
    </citation>
    <scope>NUCLEOTIDE SEQUENCE [LARGE SCALE GENOMIC DNA]</scope>
    <source>
        <strain evidence="3">cv. Nisqually</strain>
    </source>
</reference>
<evidence type="ECO:0000313" key="3">
    <source>
        <dbReference type="Proteomes" id="UP000006729"/>
    </source>
</evidence>
<accession>U5FFC0</accession>
<proteinExistence type="predicted"/>
<organism evidence="2 3">
    <name type="scientific">Populus trichocarpa</name>
    <name type="common">Western balsam poplar</name>
    <name type="synonym">Populus balsamifera subsp. trichocarpa</name>
    <dbReference type="NCBI Taxonomy" id="3694"/>
    <lineage>
        <taxon>Eukaryota</taxon>
        <taxon>Viridiplantae</taxon>
        <taxon>Streptophyta</taxon>
        <taxon>Embryophyta</taxon>
        <taxon>Tracheophyta</taxon>
        <taxon>Spermatophyta</taxon>
        <taxon>Magnoliopsida</taxon>
        <taxon>eudicotyledons</taxon>
        <taxon>Gunneridae</taxon>
        <taxon>Pentapetalae</taxon>
        <taxon>rosids</taxon>
        <taxon>fabids</taxon>
        <taxon>Malpighiales</taxon>
        <taxon>Salicaceae</taxon>
        <taxon>Saliceae</taxon>
        <taxon>Populus</taxon>
    </lineage>
</organism>